<name>A0A2U8WCW9_9HYPH</name>
<sequence>MAALHFTFDPAAVPRPCNFSDLPDLPAIAQLKARRQWVAWKYVYRDDGGKPTKPPFQPASGLPASHSNPRHWGTYDEAVARATRSRMSGVGYVLTSDDELTGFDLDNCRDPDTGEIEAWAQEIVDLGETYCEVSPSETGLRLIALGKVTASLKRDPVNVEIYGTQRYLTITGWHVPGTPTEIRPAPRTLAALQARVGAFDAEQERRKGAGQSAIGIPITEQNQSLGTRVSAPSLNRERVRHSTAT</sequence>
<dbReference type="RefSeq" id="WP_109893670.1">
    <property type="nucleotide sequence ID" value="NZ_CP029550.1"/>
</dbReference>
<evidence type="ECO:0008006" key="4">
    <source>
        <dbReference type="Google" id="ProtNLM"/>
    </source>
</evidence>
<keyword evidence="3" id="KW-1185">Reference proteome</keyword>
<dbReference type="Proteomes" id="UP000245926">
    <property type="component" value="Chromosome"/>
</dbReference>
<feature type="region of interest" description="Disordered" evidence="1">
    <location>
        <begin position="203"/>
        <end position="245"/>
    </location>
</feature>
<dbReference type="KEGG" id="mets:DK389_24950"/>
<protein>
    <recommendedName>
        <fullName evidence="4">DNA primase/polymerase bifunctional N-terminal domain-containing protein</fullName>
    </recommendedName>
</protein>
<dbReference type="OrthoDB" id="9763644at2"/>
<evidence type="ECO:0000313" key="3">
    <source>
        <dbReference type="Proteomes" id="UP000245926"/>
    </source>
</evidence>
<reference evidence="3" key="1">
    <citation type="submission" date="2018-05" db="EMBL/GenBank/DDBJ databases">
        <title>Complete Genome Sequence of Methylobacterium sp. 17SD2-17.</title>
        <authorList>
            <person name="Srinivasan S."/>
        </authorList>
    </citation>
    <scope>NUCLEOTIDE SEQUENCE [LARGE SCALE GENOMIC DNA]</scope>
    <source>
        <strain evidence="3">17SD2-17</strain>
    </source>
</reference>
<accession>A0A2U8WCW9</accession>
<dbReference type="AlphaFoldDB" id="A0A2U8WCW9"/>
<evidence type="ECO:0000313" key="2">
    <source>
        <dbReference type="EMBL" id="AWN43146.1"/>
    </source>
</evidence>
<dbReference type="EMBL" id="CP029550">
    <property type="protein sequence ID" value="AWN43146.1"/>
    <property type="molecule type" value="Genomic_DNA"/>
</dbReference>
<gene>
    <name evidence="2" type="ORF">DK389_24950</name>
</gene>
<organism evidence="2 3">
    <name type="scientific">Methylobacterium durans</name>
    <dbReference type="NCBI Taxonomy" id="2202825"/>
    <lineage>
        <taxon>Bacteria</taxon>
        <taxon>Pseudomonadati</taxon>
        <taxon>Pseudomonadota</taxon>
        <taxon>Alphaproteobacteria</taxon>
        <taxon>Hyphomicrobiales</taxon>
        <taxon>Methylobacteriaceae</taxon>
        <taxon>Methylobacterium</taxon>
    </lineage>
</organism>
<proteinExistence type="predicted"/>
<evidence type="ECO:0000256" key="1">
    <source>
        <dbReference type="SAM" id="MobiDB-lite"/>
    </source>
</evidence>
<feature type="compositionally biased region" description="Polar residues" evidence="1">
    <location>
        <begin position="219"/>
        <end position="233"/>
    </location>
</feature>